<reference evidence="1 2" key="1">
    <citation type="journal article" date="2018" name="PLoS ONE">
        <title>The draft genome of Kipferlia bialata reveals reductive genome evolution in fornicate parasites.</title>
        <authorList>
            <person name="Tanifuji G."/>
            <person name="Takabayashi S."/>
            <person name="Kume K."/>
            <person name="Takagi M."/>
            <person name="Nakayama T."/>
            <person name="Kamikawa R."/>
            <person name="Inagaki Y."/>
            <person name="Hashimoto T."/>
        </authorList>
    </citation>
    <scope>NUCLEOTIDE SEQUENCE [LARGE SCALE GENOMIC DNA]</scope>
    <source>
        <strain evidence="1">NY0173</strain>
    </source>
</reference>
<keyword evidence="2" id="KW-1185">Reference proteome</keyword>
<evidence type="ECO:0000313" key="2">
    <source>
        <dbReference type="Proteomes" id="UP000265618"/>
    </source>
</evidence>
<organism evidence="1 2">
    <name type="scientific">Kipferlia bialata</name>
    <dbReference type="NCBI Taxonomy" id="797122"/>
    <lineage>
        <taxon>Eukaryota</taxon>
        <taxon>Metamonada</taxon>
        <taxon>Carpediemonas-like organisms</taxon>
        <taxon>Kipferlia</taxon>
    </lineage>
</organism>
<comment type="caution">
    <text evidence="1">The sequence shown here is derived from an EMBL/GenBank/DDBJ whole genome shotgun (WGS) entry which is preliminary data.</text>
</comment>
<name>A0A9K3CWS8_9EUKA</name>
<feature type="non-terminal residue" evidence="1">
    <location>
        <position position="1"/>
    </location>
</feature>
<protein>
    <submittedName>
        <fullName evidence="1">Uncharacterized protein</fullName>
    </submittedName>
</protein>
<proteinExistence type="predicted"/>
<accession>A0A9K3CWS8</accession>
<gene>
    <name evidence="1" type="ORF">KIPB_006256</name>
</gene>
<sequence>SLMYNGTNAALAATPLPDVPSLLASLPTDGTGFPSVAATLHPSSLSADGIVGRKSTSHVMLSAWYLLIKCLLSYPVEAHVSGQELHTQSYAALLREEYDDSHTRCIPQTGGKGVSLTSSETHAFGPAATLLERGLYPHVLRHLRLYPGHKANPSDSLGVSALSDSDLETLLEGLHTICRLSLNNASASALESTLGHYVSVVLYDGALLLLLDNVPRLASTTVAEVGATALHCLWEKQRR</sequence>
<dbReference type="EMBL" id="BDIP01001586">
    <property type="protein sequence ID" value="GIQ84708.1"/>
    <property type="molecule type" value="Genomic_DNA"/>
</dbReference>
<dbReference type="Proteomes" id="UP000265618">
    <property type="component" value="Unassembled WGS sequence"/>
</dbReference>
<evidence type="ECO:0000313" key="1">
    <source>
        <dbReference type="EMBL" id="GIQ84708.1"/>
    </source>
</evidence>
<dbReference type="AlphaFoldDB" id="A0A9K3CWS8"/>